<gene>
    <name evidence="2" type="ORF">Pmani_007573</name>
</gene>
<evidence type="ECO:0000313" key="3">
    <source>
        <dbReference type="Proteomes" id="UP001292094"/>
    </source>
</evidence>
<comment type="caution">
    <text evidence="2">The sequence shown here is derived from an EMBL/GenBank/DDBJ whole genome shotgun (WGS) entry which is preliminary data.</text>
</comment>
<proteinExistence type="predicted"/>
<evidence type="ECO:0000313" key="2">
    <source>
        <dbReference type="EMBL" id="KAK4321626.1"/>
    </source>
</evidence>
<keyword evidence="3" id="KW-1185">Reference proteome</keyword>
<reference evidence="2" key="1">
    <citation type="submission" date="2023-11" db="EMBL/GenBank/DDBJ databases">
        <title>Genome assemblies of two species of porcelain crab, Petrolisthes cinctipes and Petrolisthes manimaculis (Anomura: Porcellanidae).</title>
        <authorList>
            <person name="Angst P."/>
        </authorList>
    </citation>
    <scope>NUCLEOTIDE SEQUENCE</scope>
    <source>
        <strain evidence="2">PB745_02</strain>
        <tissue evidence="2">Gill</tissue>
    </source>
</reference>
<sequence>MLEVKCRSGETPAQCDERVDRLNYARTRVERRRPVGQYHKGSAGDNVTIQVRGRKEKKKQDPLKKFVSTKVGWFMTKALTDLMKLGFTDPITRIVGEVDQS</sequence>
<dbReference type="AlphaFoldDB" id="A0AAE1Q8H9"/>
<evidence type="ECO:0000256" key="1">
    <source>
        <dbReference type="SAM" id="MobiDB-lite"/>
    </source>
</evidence>
<dbReference type="EMBL" id="JAWZYT010000569">
    <property type="protein sequence ID" value="KAK4321626.1"/>
    <property type="molecule type" value="Genomic_DNA"/>
</dbReference>
<protein>
    <submittedName>
        <fullName evidence="2">Uncharacterized protein</fullName>
    </submittedName>
</protein>
<dbReference type="Proteomes" id="UP001292094">
    <property type="component" value="Unassembled WGS sequence"/>
</dbReference>
<organism evidence="2 3">
    <name type="scientific">Petrolisthes manimaculis</name>
    <dbReference type="NCBI Taxonomy" id="1843537"/>
    <lineage>
        <taxon>Eukaryota</taxon>
        <taxon>Metazoa</taxon>
        <taxon>Ecdysozoa</taxon>
        <taxon>Arthropoda</taxon>
        <taxon>Crustacea</taxon>
        <taxon>Multicrustacea</taxon>
        <taxon>Malacostraca</taxon>
        <taxon>Eumalacostraca</taxon>
        <taxon>Eucarida</taxon>
        <taxon>Decapoda</taxon>
        <taxon>Pleocyemata</taxon>
        <taxon>Anomura</taxon>
        <taxon>Galatheoidea</taxon>
        <taxon>Porcellanidae</taxon>
        <taxon>Petrolisthes</taxon>
    </lineage>
</organism>
<feature type="region of interest" description="Disordered" evidence="1">
    <location>
        <begin position="33"/>
        <end position="61"/>
    </location>
</feature>
<accession>A0AAE1Q8H9</accession>
<name>A0AAE1Q8H9_9EUCA</name>